<gene>
    <name evidence="7" type="primary">polA</name>
    <name evidence="7" type="ORF">NCTC10168_00662</name>
</gene>
<dbReference type="Pfam" id="PF02739">
    <property type="entry name" value="5_3_exonuc_N"/>
    <property type="match status" value="1"/>
</dbReference>
<dbReference type="OrthoDB" id="9806424at2"/>
<keyword evidence="7" id="KW-0548">Nucleotidyltransferase</keyword>
<keyword evidence="8" id="KW-1185">Reference proteome</keyword>
<evidence type="ECO:0000256" key="4">
    <source>
        <dbReference type="ARBA" id="ARBA00049957"/>
    </source>
</evidence>
<evidence type="ECO:0000256" key="3">
    <source>
        <dbReference type="ARBA" id="ARBA00023125"/>
    </source>
</evidence>
<dbReference type="InterPro" id="IPR002421">
    <property type="entry name" value="5-3_exonuclease"/>
</dbReference>
<comment type="function">
    <text evidence="4">5'-3' exonuclease acting preferentially on double-stranded DNA.</text>
</comment>
<evidence type="ECO:0000256" key="1">
    <source>
        <dbReference type="ARBA" id="ARBA00022722"/>
    </source>
</evidence>
<dbReference type="SUPFAM" id="SSF88723">
    <property type="entry name" value="PIN domain-like"/>
    <property type="match status" value="1"/>
</dbReference>
<reference evidence="7 8" key="1">
    <citation type="submission" date="2019-01" db="EMBL/GenBank/DDBJ databases">
        <authorList>
            <consortium name="Pathogen Informatics"/>
        </authorList>
    </citation>
    <scope>NUCLEOTIDE SEQUENCE [LARGE SCALE GENOMIC DNA]</scope>
    <source>
        <strain evidence="7 8">NCTC10168</strain>
    </source>
</reference>
<dbReference type="KEGG" id="mmau:NCTC10168_00662"/>
<dbReference type="Gene3D" id="1.10.150.20">
    <property type="entry name" value="5' to 3' exonuclease, C-terminal subdomain"/>
    <property type="match status" value="1"/>
</dbReference>
<dbReference type="FunFam" id="1.10.150.20:FF:000003">
    <property type="entry name" value="DNA polymerase I"/>
    <property type="match status" value="1"/>
</dbReference>
<dbReference type="InterPro" id="IPR020046">
    <property type="entry name" value="5-3_exonucl_a-hlix_arch_N"/>
</dbReference>
<dbReference type="Gene3D" id="3.40.50.1010">
    <property type="entry name" value="5'-nuclease"/>
    <property type="match status" value="1"/>
</dbReference>
<dbReference type="EMBL" id="LR215037">
    <property type="protein sequence ID" value="VEU75728.1"/>
    <property type="molecule type" value="Genomic_DNA"/>
</dbReference>
<dbReference type="InterPro" id="IPR036279">
    <property type="entry name" value="5-3_exonuclease_C_sf"/>
</dbReference>
<proteinExistence type="predicted"/>
<keyword evidence="3" id="KW-0238">DNA-binding</keyword>
<dbReference type="InterPro" id="IPR029060">
    <property type="entry name" value="PIN-like_dom_sf"/>
</dbReference>
<dbReference type="InterPro" id="IPR038969">
    <property type="entry name" value="FEN"/>
</dbReference>
<dbReference type="GO" id="GO:0033567">
    <property type="term" value="P:DNA replication, Okazaki fragment processing"/>
    <property type="evidence" value="ECO:0007669"/>
    <property type="project" value="InterPro"/>
</dbReference>
<keyword evidence="2" id="KW-0378">Hydrolase</keyword>
<dbReference type="GO" id="GO:0017108">
    <property type="term" value="F:5'-flap endonuclease activity"/>
    <property type="evidence" value="ECO:0007669"/>
    <property type="project" value="InterPro"/>
</dbReference>
<evidence type="ECO:0000313" key="8">
    <source>
        <dbReference type="Proteomes" id="UP000290243"/>
    </source>
</evidence>
<dbReference type="RefSeq" id="WP_129647073.1">
    <property type="nucleotide sequence ID" value="NZ_LR215037.1"/>
</dbReference>
<dbReference type="CDD" id="cd09898">
    <property type="entry name" value="H3TH_53EXO"/>
    <property type="match status" value="1"/>
</dbReference>
<evidence type="ECO:0000256" key="5">
    <source>
        <dbReference type="ARBA" id="ARBA00050026"/>
    </source>
</evidence>
<dbReference type="GO" id="GO:0008409">
    <property type="term" value="F:5'-3' exonuclease activity"/>
    <property type="evidence" value="ECO:0007669"/>
    <property type="project" value="InterPro"/>
</dbReference>
<dbReference type="SMART" id="SM00475">
    <property type="entry name" value="53EXOc"/>
    <property type="match status" value="1"/>
</dbReference>
<evidence type="ECO:0000256" key="2">
    <source>
        <dbReference type="ARBA" id="ARBA00022801"/>
    </source>
</evidence>
<keyword evidence="1" id="KW-0540">Nuclease</keyword>
<dbReference type="PANTHER" id="PTHR42646">
    <property type="entry name" value="FLAP ENDONUCLEASE XNI"/>
    <property type="match status" value="1"/>
</dbReference>
<dbReference type="NCBIfam" id="NF011546">
    <property type="entry name" value="PRK14976.1-3"/>
    <property type="match status" value="1"/>
</dbReference>
<evidence type="ECO:0000313" key="7">
    <source>
        <dbReference type="EMBL" id="VEU75728.1"/>
    </source>
</evidence>
<dbReference type="GO" id="GO:0016779">
    <property type="term" value="F:nucleotidyltransferase activity"/>
    <property type="evidence" value="ECO:0007669"/>
    <property type="project" value="UniProtKB-KW"/>
</dbReference>
<dbReference type="PANTHER" id="PTHR42646:SF2">
    <property type="entry name" value="5'-3' EXONUCLEASE FAMILY PROTEIN"/>
    <property type="match status" value="1"/>
</dbReference>
<evidence type="ECO:0000259" key="6">
    <source>
        <dbReference type="SMART" id="SM00475"/>
    </source>
</evidence>
<dbReference type="InterPro" id="IPR008918">
    <property type="entry name" value="HhH2"/>
</dbReference>
<accession>A0A449B5C5</accession>
<dbReference type="AlphaFoldDB" id="A0A449B5C5"/>
<dbReference type="SMART" id="SM00279">
    <property type="entry name" value="HhH2"/>
    <property type="match status" value="1"/>
</dbReference>
<organism evidence="7 8">
    <name type="scientific">Mycoplasmopsis maculosa</name>
    <dbReference type="NCBI Taxonomy" id="114885"/>
    <lineage>
        <taxon>Bacteria</taxon>
        <taxon>Bacillati</taxon>
        <taxon>Mycoplasmatota</taxon>
        <taxon>Mycoplasmoidales</taxon>
        <taxon>Metamycoplasmataceae</taxon>
        <taxon>Mycoplasmopsis</taxon>
    </lineage>
</organism>
<protein>
    <recommendedName>
        <fullName evidence="5">5'-3' exonuclease</fullName>
    </recommendedName>
</protein>
<dbReference type="CDD" id="cd09859">
    <property type="entry name" value="PIN_53EXO"/>
    <property type="match status" value="1"/>
</dbReference>
<dbReference type="Pfam" id="PF01367">
    <property type="entry name" value="5_3_exonuc"/>
    <property type="match status" value="1"/>
</dbReference>
<dbReference type="GO" id="GO:0003677">
    <property type="term" value="F:DNA binding"/>
    <property type="evidence" value="ECO:0007669"/>
    <property type="project" value="UniProtKB-KW"/>
</dbReference>
<dbReference type="SUPFAM" id="SSF47807">
    <property type="entry name" value="5' to 3' exonuclease, C-terminal subdomain"/>
    <property type="match status" value="1"/>
</dbReference>
<feature type="domain" description="5'-3' exonuclease" evidence="6">
    <location>
        <begin position="3"/>
        <end position="269"/>
    </location>
</feature>
<dbReference type="Proteomes" id="UP000290243">
    <property type="component" value="Chromosome"/>
</dbReference>
<name>A0A449B5C5_9BACT</name>
<dbReference type="InterPro" id="IPR020045">
    <property type="entry name" value="DNA_polI_H3TH"/>
</dbReference>
<sequence>MSKKFLLIDGNYLMFQSFYASYNSKFPNNLLRSPDGRSANGVHIFLQTFFKVLKYFKPSHLFVAFDAHGKTKRHELFNEYKSGRNKAPEIIFEQFEIIKEILTSMNVKWFEKVGDEADDLIATLATKNKEFDNLIFSKDKDLLQLVNENTSIIKVLKDKNNFTYYELDTLKNFFENYNINPFQIPDYKGLAGDSSDNLKGVNGIGEKKAISLLNEFNTLEEIYNNIGKLKGKTVEYLLNDKENAFFCKKLAILNKNVEMNNDIDFYAVNINIQNSFNIFKKFGLNLAAENLKKIIDDK</sequence>
<keyword evidence="7" id="KW-0808">Transferase</keyword>